<dbReference type="Proteomes" id="UP000761534">
    <property type="component" value="Unassembled WGS sequence"/>
</dbReference>
<dbReference type="VEuPathDB" id="FungiDB:TRICI_006110"/>
<feature type="domain" description="F-box" evidence="1">
    <location>
        <begin position="1"/>
        <end position="44"/>
    </location>
</feature>
<keyword evidence="3" id="KW-1185">Reference proteome</keyword>
<name>A0A642UKP2_9ASCO</name>
<accession>A0A642UKP2</accession>
<dbReference type="SUPFAM" id="SSF81383">
    <property type="entry name" value="F-box domain"/>
    <property type="match status" value="1"/>
</dbReference>
<evidence type="ECO:0000313" key="2">
    <source>
        <dbReference type="EMBL" id="KAA8900897.1"/>
    </source>
</evidence>
<dbReference type="InterPro" id="IPR001810">
    <property type="entry name" value="F-box_dom"/>
</dbReference>
<sequence>MNGRVPTEVEAICTDYLEYKELNQLRLVNRRLRRLVDERLWRNLVIYFEGPWPEEVNGQKLEVRAYPCKCHVDLVGRGISHCSCEEDAGRGAMVCGSRTMRCWVNLKEQNLESIRHGLQYVQSLAIEVMYSWTGTAGDIKDFLKPYMNCWSFTRLEISGHPWCLLPLLSSVNLSHLDALELMLAFPTRDMDTIYSVLRGLEVIDRVTSLGTYYAGGELGLALERPSPTFLWAEQFMQDAAALSKFELIYSDQYGVRDLEEWLPTQVTSLSCQDSRRLSRHLMTPRFYDRIMSHPKLTSLFLNCAVLPVNISPSGVSGLRNVVLLLDEMKADLRKLLIPCYTNLKYLRLIHDKRTDTRGHIGRLLKYAQFENLDKLRIDDSFQPIMPKVLHGLSSRNAPLTTVTTVQYGLSQPIDDENFPVAEVLSTFSQAFPNTTYLETFTNIQDHPLKTLTHGVLAPSPTNRGITTRFFVLNS</sequence>
<dbReference type="PROSITE" id="PS50181">
    <property type="entry name" value="FBOX"/>
    <property type="match status" value="1"/>
</dbReference>
<evidence type="ECO:0000259" key="1">
    <source>
        <dbReference type="PROSITE" id="PS50181"/>
    </source>
</evidence>
<reference evidence="2" key="1">
    <citation type="journal article" date="2019" name="G3 (Bethesda)">
        <title>Genome Assemblies of Two Rare Opportunistic Yeast Pathogens: Diutina rugosa (syn. Candida rugosa) and Trichomonascus ciferrii (syn. Candida ciferrii).</title>
        <authorList>
            <person name="Mixao V."/>
            <person name="Saus E."/>
            <person name="Hansen A.P."/>
            <person name="Lass-Florl C."/>
            <person name="Gabaldon T."/>
        </authorList>
    </citation>
    <scope>NUCLEOTIDE SEQUENCE</scope>
    <source>
        <strain evidence="2">CBS 4856</strain>
    </source>
</reference>
<gene>
    <name evidence="2" type="ORF">TRICI_006110</name>
</gene>
<organism evidence="2 3">
    <name type="scientific">Trichomonascus ciferrii</name>
    <dbReference type="NCBI Taxonomy" id="44093"/>
    <lineage>
        <taxon>Eukaryota</taxon>
        <taxon>Fungi</taxon>
        <taxon>Dikarya</taxon>
        <taxon>Ascomycota</taxon>
        <taxon>Saccharomycotina</taxon>
        <taxon>Dipodascomycetes</taxon>
        <taxon>Dipodascales</taxon>
        <taxon>Trichomonascaceae</taxon>
        <taxon>Trichomonascus</taxon>
        <taxon>Trichomonascus ciferrii complex</taxon>
    </lineage>
</organism>
<evidence type="ECO:0000313" key="3">
    <source>
        <dbReference type="Proteomes" id="UP000761534"/>
    </source>
</evidence>
<proteinExistence type="predicted"/>
<protein>
    <recommendedName>
        <fullName evidence="1">F-box domain-containing protein</fullName>
    </recommendedName>
</protein>
<comment type="caution">
    <text evidence="2">The sequence shown here is derived from an EMBL/GenBank/DDBJ whole genome shotgun (WGS) entry which is preliminary data.</text>
</comment>
<dbReference type="SMART" id="SM00256">
    <property type="entry name" value="FBOX"/>
    <property type="match status" value="1"/>
</dbReference>
<dbReference type="InterPro" id="IPR036047">
    <property type="entry name" value="F-box-like_dom_sf"/>
</dbReference>
<dbReference type="EMBL" id="SWFS01000491">
    <property type="protein sequence ID" value="KAA8900897.1"/>
    <property type="molecule type" value="Genomic_DNA"/>
</dbReference>
<dbReference type="AlphaFoldDB" id="A0A642UKP2"/>